<comment type="caution">
    <text evidence="1">The sequence shown here is derived from an EMBL/GenBank/DDBJ whole genome shotgun (WGS) entry which is preliminary data.</text>
</comment>
<gene>
    <name evidence="1" type="ORF">PR001_g28701</name>
</gene>
<name>A0A6A3H8Q5_9STRA</name>
<protein>
    <submittedName>
        <fullName evidence="1">Uncharacterized protein</fullName>
    </submittedName>
</protein>
<evidence type="ECO:0000313" key="1">
    <source>
        <dbReference type="EMBL" id="KAE8965532.1"/>
    </source>
</evidence>
<reference evidence="1 2" key="1">
    <citation type="submission" date="2018-09" db="EMBL/GenBank/DDBJ databases">
        <title>Genomic investigation of the strawberry pathogen Phytophthora fragariae indicates pathogenicity is determined by transcriptional variation in three key races.</title>
        <authorList>
            <person name="Adams T.M."/>
            <person name="Armitage A.D."/>
            <person name="Sobczyk M.K."/>
            <person name="Bates H.J."/>
            <person name="Dunwell J.M."/>
            <person name="Nellist C.F."/>
            <person name="Harrison R.J."/>
        </authorList>
    </citation>
    <scope>NUCLEOTIDE SEQUENCE [LARGE SCALE GENOMIC DNA]</scope>
    <source>
        <strain evidence="1 2">SCRP249</strain>
    </source>
</reference>
<accession>A0A6A3H8Q5</accession>
<organism evidence="1 2">
    <name type="scientific">Phytophthora rubi</name>
    <dbReference type="NCBI Taxonomy" id="129364"/>
    <lineage>
        <taxon>Eukaryota</taxon>
        <taxon>Sar</taxon>
        <taxon>Stramenopiles</taxon>
        <taxon>Oomycota</taxon>
        <taxon>Peronosporomycetes</taxon>
        <taxon>Peronosporales</taxon>
        <taxon>Peronosporaceae</taxon>
        <taxon>Phytophthora</taxon>
    </lineage>
</organism>
<evidence type="ECO:0000313" key="2">
    <source>
        <dbReference type="Proteomes" id="UP000429607"/>
    </source>
</evidence>
<proteinExistence type="predicted"/>
<dbReference type="Proteomes" id="UP000429607">
    <property type="component" value="Unassembled WGS sequence"/>
</dbReference>
<dbReference type="EMBL" id="QXFV01005293">
    <property type="protein sequence ID" value="KAE8965532.1"/>
    <property type="molecule type" value="Genomic_DNA"/>
</dbReference>
<dbReference type="AlphaFoldDB" id="A0A6A3H8Q5"/>
<sequence>MANLIKPITSDHDLIALAAKCDIHLDAVLDSTEVTKPLAHDKTYLILLQPADMDIGHWTCVHNGEYFDSMGEGPPTKYGISKYNEFQYQSAHGDYCGICTVPQAKLKRAFKTGKLSLSAAELKGSGSVLHLHPGSFDKALKARKRGKGLRLEITRHEIKKGYKRAQGGSIWGSIWGKIKKGFKFAKDSGLLSRAVDAAVPALATAVGVPQAAIPARGAIKQLTGVGVDGGKIRVADVAHQAKQALRYARKKDVLTDLADLAEKKLKEKATKPEHVDLISTLRKSVKDKYGVGVAPASVPGKKRLVKGSTEAQARMAALRAMRKGKSKGGSFRL</sequence>